<name>A0ACB7X4L8_9ERIC</name>
<dbReference type="Proteomes" id="UP000828048">
    <property type="component" value="Chromosome 2"/>
</dbReference>
<comment type="caution">
    <text evidence="1">The sequence shown here is derived from an EMBL/GenBank/DDBJ whole genome shotgun (WGS) entry which is preliminary data.</text>
</comment>
<proteinExistence type="predicted"/>
<evidence type="ECO:0000313" key="2">
    <source>
        <dbReference type="Proteomes" id="UP000828048"/>
    </source>
</evidence>
<evidence type="ECO:0000313" key="1">
    <source>
        <dbReference type="EMBL" id="KAH7835711.1"/>
    </source>
</evidence>
<dbReference type="EMBL" id="CM037152">
    <property type="protein sequence ID" value="KAH7835711.1"/>
    <property type="molecule type" value="Genomic_DNA"/>
</dbReference>
<sequence length="923" mass="102778">MDFDLMDDLLLDGCWLETTEESNLWHYIPSTSETLNFSSYCIPTSDTNLDHLNPFPHEKSHQEGLEISCSSNNSPVAYAQMDELIGSQTQNQAAAFSSLPENFLLESHETSRRFWIPPSEAPTPASSVKKRLMQAIEFLRESTSERDVLIQIWVPIKRGGKHVLTTNEQPYSLSSNCKNLADYRAVSKNYQFAAEENSNDFVGLPSRVFLKKSPEWTPDVRFFKSEEYPRVNHALQFNVSGTLAFPVFERGSRTCLGVVEIVTTTQQVKYRPELENVCKALEAVDLRSSEIPGPPTVEACDDSYKAALTEIHEVLKFACDTHGLPLAQTWAPCIQQGKSGCRHSSENYARCVSTIDSACYVRNPKVLGFHEACSEHHLLQGEGIVGRAFLTNQSCFASDITALRKVEYPLSHHAKLFELCAAVAIRLRSIYSGSDDFVLEFFLPSECRNPEEQRCMLSSLSSGVQQICRSLHVVTDHELVDETGFRENVNAFPSSRRLDEEDGRKVECPVSKEPSQEKSPLISNVREAQRKGKEVSVLLEPEEEFKDTCHNDRKELYHEDMFLENKQIHQDSIPKGSAASGGDVSSVVINSQSGVRKAGEKRRTKTEKSISLQVLRPYFSGSLKDAAKGLGVCPTTLKRICRQHGITRWPSRKIKKVGHSLKKLQRIIDSVQGVDGSIQLGSFYSKFPDLSSPDLSETIPVSTSKISCQSKSLNTQAEGSSLLNLLTTNSKSPSSSCSHSSSLSFCSFTEAKQPPVIVHALVGDGVASLKEPPGGVLKRAPINAEEHNYGQEETKPILKTHSHEISREPPLPKDSDQVLLGDGSGLRVKATFGEEKILFSVQQKWGFRDLEQQIVRRFNIDENTNVNLKYLDDDSEWVLLTCDADLEECIDLYRSSNILTIKLSVHQSRSPNIASSFGSSGPS</sequence>
<accession>A0ACB7X4L8</accession>
<reference evidence="1 2" key="1">
    <citation type="journal article" date="2021" name="Hortic Res">
        <title>High-quality reference genome and annotation aids understanding of berry development for evergreen blueberry (Vaccinium darrowii).</title>
        <authorList>
            <person name="Yu J."/>
            <person name="Hulse-Kemp A.M."/>
            <person name="Babiker E."/>
            <person name="Staton M."/>
        </authorList>
    </citation>
    <scope>NUCLEOTIDE SEQUENCE [LARGE SCALE GENOMIC DNA]</scope>
    <source>
        <strain evidence="2">cv. NJ 8807/NJ 8810</strain>
        <tissue evidence="1">Young leaf</tissue>
    </source>
</reference>
<protein>
    <submittedName>
        <fullName evidence="1">Uncharacterized protein</fullName>
    </submittedName>
</protein>
<gene>
    <name evidence="1" type="ORF">Vadar_029106</name>
</gene>
<keyword evidence="2" id="KW-1185">Reference proteome</keyword>
<organism evidence="1 2">
    <name type="scientific">Vaccinium darrowii</name>
    <dbReference type="NCBI Taxonomy" id="229202"/>
    <lineage>
        <taxon>Eukaryota</taxon>
        <taxon>Viridiplantae</taxon>
        <taxon>Streptophyta</taxon>
        <taxon>Embryophyta</taxon>
        <taxon>Tracheophyta</taxon>
        <taxon>Spermatophyta</taxon>
        <taxon>Magnoliopsida</taxon>
        <taxon>eudicotyledons</taxon>
        <taxon>Gunneridae</taxon>
        <taxon>Pentapetalae</taxon>
        <taxon>asterids</taxon>
        <taxon>Ericales</taxon>
        <taxon>Ericaceae</taxon>
        <taxon>Vaccinioideae</taxon>
        <taxon>Vaccinieae</taxon>
        <taxon>Vaccinium</taxon>
    </lineage>
</organism>